<reference evidence="2" key="2">
    <citation type="submission" date="2015-06" db="UniProtKB">
        <authorList>
            <consortium name="EnsemblPlants"/>
        </authorList>
    </citation>
    <scope>IDENTIFICATION</scope>
</reference>
<keyword evidence="1" id="KW-0812">Transmembrane</keyword>
<keyword evidence="3" id="KW-1185">Reference proteome</keyword>
<keyword evidence="1" id="KW-0472">Membrane</keyword>
<sequence>MRWFTIWSSSHSSLLATARSASLALPSGGAASTSTTSSQASALRVICGKWLSLALFTMVGAICFYTGKLIDRCIFLILEGDNIEKLLPGTVVKILGVPGVWEAAIHARGGAPSSS</sequence>
<feature type="transmembrane region" description="Helical" evidence="1">
    <location>
        <begin position="42"/>
        <end position="65"/>
    </location>
</feature>
<keyword evidence="1" id="KW-1133">Transmembrane helix</keyword>
<dbReference type="HOGENOM" id="CLU_2112922_0_0_1"/>
<reference evidence="3" key="1">
    <citation type="submission" date="2013-06" db="EMBL/GenBank/DDBJ databases">
        <authorList>
            <person name="Zhao Q."/>
        </authorList>
    </citation>
    <scope>NUCLEOTIDE SEQUENCE</scope>
    <source>
        <strain evidence="3">cv. W1943</strain>
    </source>
</reference>
<evidence type="ECO:0000313" key="2">
    <source>
        <dbReference type="EnsemblPlants" id="ORUFI06G23370.1"/>
    </source>
</evidence>
<protein>
    <submittedName>
        <fullName evidence="2">Uncharacterized protein</fullName>
    </submittedName>
</protein>
<evidence type="ECO:0000256" key="1">
    <source>
        <dbReference type="SAM" id="Phobius"/>
    </source>
</evidence>
<dbReference type="Gramene" id="ORUFI06G23370.1">
    <property type="protein sequence ID" value="ORUFI06G23370.1"/>
    <property type="gene ID" value="ORUFI06G23370"/>
</dbReference>
<dbReference type="AlphaFoldDB" id="A0A0E0Q0G3"/>
<dbReference type="Proteomes" id="UP000008022">
    <property type="component" value="Unassembled WGS sequence"/>
</dbReference>
<organism evidence="2 3">
    <name type="scientific">Oryza rufipogon</name>
    <name type="common">Brownbeard rice</name>
    <name type="synonym">Asian wild rice</name>
    <dbReference type="NCBI Taxonomy" id="4529"/>
    <lineage>
        <taxon>Eukaryota</taxon>
        <taxon>Viridiplantae</taxon>
        <taxon>Streptophyta</taxon>
        <taxon>Embryophyta</taxon>
        <taxon>Tracheophyta</taxon>
        <taxon>Spermatophyta</taxon>
        <taxon>Magnoliopsida</taxon>
        <taxon>Liliopsida</taxon>
        <taxon>Poales</taxon>
        <taxon>Poaceae</taxon>
        <taxon>BOP clade</taxon>
        <taxon>Oryzoideae</taxon>
        <taxon>Oryzeae</taxon>
        <taxon>Oryzinae</taxon>
        <taxon>Oryza</taxon>
    </lineage>
</organism>
<accession>A0A0E0Q0G3</accession>
<name>A0A0E0Q0G3_ORYRU</name>
<proteinExistence type="predicted"/>
<evidence type="ECO:0000313" key="3">
    <source>
        <dbReference type="Proteomes" id="UP000008022"/>
    </source>
</evidence>
<dbReference type="EnsemblPlants" id="ORUFI06G23370.1">
    <property type="protein sequence ID" value="ORUFI06G23370.1"/>
    <property type="gene ID" value="ORUFI06G23370"/>
</dbReference>
<dbReference type="STRING" id="4529.A0A0E0Q0G3"/>